<name>A0AAD5SZD6_9FUNG</name>
<comment type="caution">
    <text evidence="8">The sequence shown here is derived from an EMBL/GenBank/DDBJ whole genome shotgun (WGS) entry which is preliminary data.</text>
</comment>
<evidence type="ECO:0000256" key="2">
    <source>
        <dbReference type="ARBA" id="ARBA00022490"/>
    </source>
</evidence>
<dbReference type="GO" id="GO:0005737">
    <property type="term" value="C:cytoplasm"/>
    <property type="evidence" value="ECO:0007669"/>
    <property type="project" value="TreeGrafter"/>
</dbReference>
<dbReference type="EMBL" id="JADGJH010001317">
    <property type="protein sequence ID" value="KAJ3115078.1"/>
    <property type="molecule type" value="Genomic_DNA"/>
</dbReference>
<evidence type="ECO:0000256" key="6">
    <source>
        <dbReference type="SAM" id="MobiDB-lite"/>
    </source>
</evidence>
<comment type="subcellular location">
    <subcellularLocation>
        <location evidence="1">Cytoplasm</location>
        <location evidence="1">Cytoskeleton</location>
    </subcellularLocation>
</comment>
<dbReference type="Gene3D" id="1.20.1270.60">
    <property type="entry name" value="Arfaptin homology (AH) domain/BAR domain"/>
    <property type="match status" value="1"/>
</dbReference>
<keyword evidence="2" id="KW-0963">Cytoplasm</keyword>
<keyword evidence="3" id="KW-0597">Phosphoprotein</keyword>
<sequence>MMLAHSLLSKRKSTVIGNPKGCKKHDQIGSGGSGSSISRSASAFDLQTKQTASNAQKQNPSRSRHASMVIKHGTSAFADIPFDDATDESTGGEVTSAYIDSTAHLEEEFRGLDVGKLGFNLEDNEKIVQILCDFESGFSLMLDRIKQNMYSCKEVASFLKRRATIEEEYGRSMTKLSQSILASKSDDGKAGSYSEAWKHTLALHEQIGNIRLKFASNISAVADEISSLHKNTERSRKQLKEAGYKHWKSVHESENALEKAKKKYESSSEDWEHALLIRETVSEGMTTMMMPTTRQGGIAKSISTMQIWKQATITKNPDKVQKQEEDARNRAAIANENYKQQL</sequence>
<evidence type="ECO:0000259" key="7">
    <source>
        <dbReference type="PROSITE" id="PS51741"/>
    </source>
</evidence>
<evidence type="ECO:0000313" key="9">
    <source>
        <dbReference type="Proteomes" id="UP001211907"/>
    </source>
</evidence>
<reference evidence="8" key="1">
    <citation type="submission" date="2020-05" db="EMBL/GenBank/DDBJ databases">
        <title>Phylogenomic resolution of chytrid fungi.</title>
        <authorList>
            <person name="Stajich J.E."/>
            <person name="Amses K."/>
            <person name="Simmons R."/>
            <person name="Seto K."/>
            <person name="Myers J."/>
            <person name="Bonds A."/>
            <person name="Quandt C.A."/>
            <person name="Barry K."/>
            <person name="Liu P."/>
            <person name="Grigoriev I."/>
            <person name="Longcore J.E."/>
            <person name="James T.Y."/>
        </authorList>
    </citation>
    <scope>NUCLEOTIDE SEQUENCE</scope>
    <source>
        <strain evidence="8">JEL0513</strain>
    </source>
</reference>
<feature type="non-terminal residue" evidence="8">
    <location>
        <position position="1"/>
    </location>
</feature>
<dbReference type="SMART" id="SM00055">
    <property type="entry name" value="FCH"/>
    <property type="match status" value="1"/>
</dbReference>
<evidence type="ECO:0000256" key="3">
    <source>
        <dbReference type="ARBA" id="ARBA00022553"/>
    </source>
</evidence>
<dbReference type="PANTHER" id="PTHR23065:SF7">
    <property type="entry name" value="NOSTRIN, ISOFORM H"/>
    <property type="match status" value="1"/>
</dbReference>
<dbReference type="PROSITE" id="PS51741">
    <property type="entry name" value="F_BAR"/>
    <property type="match status" value="1"/>
</dbReference>
<feature type="region of interest" description="Disordered" evidence="6">
    <location>
        <begin position="1"/>
        <end position="66"/>
    </location>
</feature>
<accession>A0AAD5SZD6</accession>
<feature type="domain" description="F-BAR" evidence="7">
    <location>
        <begin position="125"/>
        <end position="342"/>
    </location>
</feature>
<dbReference type="AlphaFoldDB" id="A0AAD5SZD6"/>
<dbReference type="PANTHER" id="PTHR23065">
    <property type="entry name" value="PROLINE-SERINE-THREONINE PHOSPHATASE INTERACTING PROTEIN 1"/>
    <property type="match status" value="1"/>
</dbReference>
<dbReference type="InterPro" id="IPR027267">
    <property type="entry name" value="AH/BAR_dom_sf"/>
</dbReference>
<dbReference type="GO" id="GO:0005886">
    <property type="term" value="C:plasma membrane"/>
    <property type="evidence" value="ECO:0007669"/>
    <property type="project" value="TreeGrafter"/>
</dbReference>
<feature type="compositionally biased region" description="Polar residues" evidence="6">
    <location>
        <begin position="45"/>
        <end position="61"/>
    </location>
</feature>
<dbReference type="SUPFAM" id="SSF103657">
    <property type="entry name" value="BAR/IMD domain-like"/>
    <property type="match status" value="1"/>
</dbReference>
<keyword evidence="4" id="KW-0206">Cytoskeleton</keyword>
<keyword evidence="9" id="KW-1185">Reference proteome</keyword>
<dbReference type="InterPro" id="IPR001060">
    <property type="entry name" value="FCH_dom"/>
</dbReference>
<evidence type="ECO:0000313" key="8">
    <source>
        <dbReference type="EMBL" id="KAJ3115078.1"/>
    </source>
</evidence>
<dbReference type="GO" id="GO:0043226">
    <property type="term" value="C:organelle"/>
    <property type="evidence" value="ECO:0007669"/>
    <property type="project" value="UniProtKB-ARBA"/>
</dbReference>
<gene>
    <name evidence="8" type="ORF">HK100_001463</name>
</gene>
<organism evidence="8 9">
    <name type="scientific">Physocladia obscura</name>
    <dbReference type="NCBI Taxonomy" id="109957"/>
    <lineage>
        <taxon>Eukaryota</taxon>
        <taxon>Fungi</taxon>
        <taxon>Fungi incertae sedis</taxon>
        <taxon>Chytridiomycota</taxon>
        <taxon>Chytridiomycota incertae sedis</taxon>
        <taxon>Chytridiomycetes</taxon>
        <taxon>Chytridiales</taxon>
        <taxon>Chytriomycetaceae</taxon>
        <taxon>Physocladia</taxon>
    </lineage>
</organism>
<proteinExistence type="predicted"/>
<evidence type="ECO:0000256" key="4">
    <source>
        <dbReference type="ARBA" id="ARBA00023212"/>
    </source>
</evidence>
<dbReference type="Proteomes" id="UP001211907">
    <property type="component" value="Unassembled WGS sequence"/>
</dbReference>
<keyword evidence="5" id="KW-0175">Coiled coil</keyword>
<dbReference type="Pfam" id="PF00611">
    <property type="entry name" value="FCH"/>
    <property type="match status" value="1"/>
</dbReference>
<dbReference type="InterPro" id="IPR031160">
    <property type="entry name" value="F_BAR_dom"/>
</dbReference>
<evidence type="ECO:0000256" key="5">
    <source>
        <dbReference type="PROSITE-ProRule" id="PRU01077"/>
    </source>
</evidence>
<evidence type="ECO:0000256" key="1">
    <source>
        <dbReference type="ARBA" id="ARBA00004245"/>
    </source>
</evidence>
<protein>
    <recommendedName>
        <fullName evidence="7">F-BAR domain-containing protein</fullName>
    </recommendedName>
</protein>